<dbReference type="InterPro" id="IPR013083">
    <property type="entry name" value="Znf_RING/FYVE/PHD"/>
</dbReference>
<evidence type="ECO:0000256" key="1">
    <source>
        <dbReference type="SAM" id="MobiDB-lite"/>
    </source>
</evidence>
<dbReference type="InterPro" id="IPR001841">
    <property type="entry name" value="Znf_RING"/>
</dbReference>
<sequence>MGNIFFRNTVNPIQSSPENTLGYFSMIRRPSPEITLGYFSMIRPSPENNPVPIQSSPENNLSPIQSSPENNLSPIQSSPEITLVPIQSSPENTLVPIQSSTEITLVSIQLSTNIVGAIGPRIELVDLDDTVIWSRTWLNNTSGIFITGPTGLMVTGPTGLMVTGPTGYVNNSEKYKIIELLPIENKTIIDSSIDPNDLLCSICHENIKIGLNSIRLTCNHLFHFNCIDKYCKHLKCYKIDCPYCKKKCDINKFDMKFCKIINQNIRLNDIKELTKIWDQISKEHEYNYREIMEKNIELRNNLTEYVHNSKNMFI</sequence>
<organism evidence="3">
    <name type="scientific">viral metagenome</name>
    <dbReference type="NCBI Taxonomy" id="1070528"/>
    <lineage>
        <taxon>unclassified sequences</taxon>
        <taxon>metagenomes</taxon>
        <taxon>organismal metagenomes</taxon>
    </lineage>
</organism>
<dbReference type="EMBL" id="MN739882">
    <property type="protein sequence ID" value="QHT75802.1"/>
    <property type="molecule type" value="Genomic_DNA"/>
</dbReference>
<accession>A0A6C0H5F7</accession>
<evidence type="ECO:0000313" key="3">
    <source>
        <dbReference type="EMBL" id="QHT75802.1"/>
    </source>
</evidence>
<dbReference type="PROSITE" id="PS50089">
    <property type="entry name" value="ZF_RING_2"/>
    <property type="match status" value="1"/>
</dbReference>
<dbReference type="SMART" id="SM00184">
    <property type="entry name" value="RING"/>
    <property type="match status" value="1"/>
</dbReference>
<feature type="region of interest" description="Disordered" evidence="1">
    <location>
        <begin position="47"/>
        <end position="71"/>
    </location>
</feature>
<name>A0A6C0H5F7_9ZZZZ</name>
<evidence type="ECO:0000259" key="2">
    <source>
        <dbReference type="PROSITE" id="PS50089"/>
    </source>
</evidence>
<dbReference type="CDD" id="cd16448">
    <property type="entry name" value="RING-H2"/>
    <property type="match status" value="1"/>
</dbReference>
<dbReference type="Pfam" id="PF13639">
    <property type="entry name" value="zf-RING_2"/>
    <property type="match status" value="1"/>
</dbReference>
<dbReference type="SUPFAM" id="SSF57850">
    <property type="entry name" value="RING/U-box"/>
    <property type="match status" value="1"/>
</dbReference>
<reference evidence="3" key="1">
    <citation type="journal article" date="2020" name="Nature">
        <title>Giant virus diversity and host interactions through global metagenomics.</title>
        <authorList>
            <person name="Schulz F."/>
            <person name="Roux S."/>
            <person name="Paez-Espino D."/>
            <person name="Jungbluth S."/>
            <person name="Walsh D.A."/>
            <person name="Denef V.J."/>
            <person name="McMahon K.D."/>
            <person name="Konstantinidis K.T."/>
            <person name="Eloe-Fadrosh E.A."/>
            <person name="Kyrpides N.C."/>
            <person name="Woyke T."/>
        </authorList>
    </citation>
    <scope>NUCLEOTIDE SEQUENCE</scope>
    <source>
        <strain evidence="3">GVMAG-M-3300023179-71</strain>
    </source>
</reference>
<feature type="domain" description="RING-type" evidence="2">
    <location>
        <begin position="200"/>
        <end position="245"/>
    </location>
</feature>
<dbReference type="Gene3D" id="3.30.40.10">
    <property type="entry name" value="Zinc/RING finger domain, C3HC4 (zinc finger)"/>
    <property type="match status" value="1"/>
</dbReference>
<dbReference type="AlphaFoldDB" id="A0A6C0H5F7"/>
<proteinExistence type="predicted"/>
<protein>
    <recommendedName>
        <fullName evidence="2">RING-type domain-containing protein</fullName>
    </recommendedName>
</protein>